<dbReference type="InterPro" id="IPR005151">
    <property type="entry name" value="Tail-specific_protease"/>
</dbReference>
<feature type="chain" id="PRO_5018067592" description="Tail specific protease domain-containing protein" evidence="1">
    <location>
        <begin position="21"/>
        <end position="424"/>
    </location>
</feature>
<dbReference type="GO" id="GO:0008236">
    <property type="term" value="F:serine-type peptidase activity"/>
    <property type="evidence" value="ECO:0007669"/>
    <property type="project" value="InterPro"/>
</dbReference>
<dbReference type="PANTHER" id="PTHR32060">
    <property type="entry name" value="TAIL-SPECIFIC PROTEASE"/>
    <property type="match status" value="1"/>
</dbReference>
<dbReference type="GO" id="GO:0030288">
    <property type="term" value="C:outer membrane-bounded periplasmic space"/>
    <property type="evidence" value="ECO:0007669"/>
    <property type="project" value="TreeGrafter"/>
</dbReference>
<dbReference type="Gene3D" id="3.30.750.44">
    <property type="match status" value="1"/>
</dbReference>
<accession>A0A3P1XWK2</accession>
<reference evidence="3 4" key="1">
    <citation type="submission" date="2018-11" db="EMBL/GenBank/DDBJ databases">
        <title>Genomes From Bacteria Associated with the Canine Oral Cavity: a Test Case for Automated Genome-Based Taxonomic Assignment.</title>
        <authorList>
            <person name="Coil D.A."/>
            <person name="Jospin G."/>
            <person name="Darling A.E."/>
            <person name="Wallis C."/>
            <person name="Davis I.J."/>
            <person name="Harris S."/>
            <person name="Eisen J.A."/>
            <person name="Holcombe L.J."/>
            <person name="O'Flynn C."/>
        </authorList>
    </citation>
    <scope>NUCLEOTIDE SEQUENCE [LARGE SCALE GENOMIC DNA]</scope>
    <source>
        <strain evidence="3 4">OH2617_COT-023</strain>
    </source>
</reference>
<dbReference type="SMART" id="SM00245">
    <property type="entry name" value="TSPc"/>
    <property type="match status" value="1"/>
</dbReference>
<dbReference type="Pfam" id="PF14684">
    <property type="entry name" value="Tricorn_C1"/>
    <property type="match status" value="1"/>
</dbReference>
<organism evidence="3 4">
    <name type="scientific">Tannerella forsythia</name>
    <name type="common">Bacteroides forsythus</name>
    <dbReference type="NCBI Taxonomy" id="28112"/>
    <lineage>
        <taxon>Bacteria</taxon>
        <taxon>Pseudomonadati</taxon>
        <taxon>Bacteroidota</taxon>
        <taxon>Bacteroidia</taxon>
        <taxon>Bacteroidales</taxon>
        <taxon>Tannerellaceae</taxon>
        <taxon>Tannerella</taxon>
    </lineage>
</organism>
<dbReference type="OrthoDB" id="5480566at2"/>
<name>A0A3P1XWK2_TANFO</name>
<protein>
    <recommendedName>
        <fullName evidence="2">Tail specific protease domain-containing protein</fullName>
    </recommendedName>
</protein>
<evidence type="ECO:0000313" key="4">
    <source>
        <dbReference type="Proteomes" id="UP000278609"/>
    </source>
</evidence>
<keyword evidence="1" id="KW-0732">Signal</keyword>
<evidence type="ECO:0000259" key="2">
    <source>
        <dbReference type="SMART" id="SM00245"/>
    </source>
</evidence>
<dbReference type="GO" id="GO:0007165">
    <property type="term" value="P:signal transduction"/>
    <property type="evidence" value="ECO:0007669"/>
    <property type="project" value="TreeGrafter"/>
</dbReference>
<feature type="signal peptide" evidence="1">
    <location>
        <begin position="1"/>
        <end position="20"/>
    </location>
</feature>
<proteinExistence type="predicted"/>
<comment type="caution">
    <text evidence="3">The sequence shown here is derived from an EMBL/GenBank/DDBJ whole genome shotgun (WGS) entry which is preliminary data.</text>
</comment>
<dbReference type="InterPro" id="IPR028204">
    <property type="entry name" value="Tricorn_C1"/>
</dbReference>
<evidence type="ECO:0000313" key="3">
    <source>
        <dbReference type="EMBL" id="RRD62317.1"/>
    </source>
</evidence>
<dbReference type="RefSeq" id="WP_124751020.1">
    <property type="nucleotide sequence ID" value="NZ_RQYS01000013.1"/>
</dbReference>
<evidence type="ECO:0000256" key="1">
    <source>
        <dbReference type="SAM" id="SignalP"/>
    </source>
</evidence>
<feature type="domain" description="Tail specific protease" evidence="2">
    <location>
        <begin position="201"/>
        <end position="405"/>
    </location>
</feature>
<dbReference type="GO" id="GO:0006508">
    <property type="term" value="P:proteolysis"/>
    <property type="evidence" value="ECO:0007669"/>
    <property type="project" value="InterPro"/>
</dbReference>
<dbReference type="AlphaFoldDB" id="A0A3P1XWK2"/>
<dbReference type="Gene3D" id="3.90.226.10">
    <property type="entry name" value="2-enoyl-CoA Hydratase, Chain A, domain 1"/>
    <property type="match status" value="1"/>
</dbReference>
<dbReference type="EMBL" id="RQYS01000013">
    <property type="protein sequence ID" value="RRD62317.1"/>
    <property type="molecule type" value="Genomic_DNA"/>
</dbReference>
<sequence>MKKIILSFSLMIAVTMLTSAETRIQENTDRLSDEEKIYGLSTVWKEADKNFVFFDQVPDLDWDKTYQTFIPKVLKTQTTYEYYRILQEFCSLLNDGHTRVVIPWELREVFEVSPPIVTELIDDKVFITRILNDTLGRQGLSAGMEIVAIDGMEVHEYAMKHIQPFVFYSTKQDMEVQVYEHNLLNGHIDKPLRIRTKDNKEFSVSRRLKKPDEPVQIFEFKVLDDNIGYLKINRFWGDRFKSEFDSLYREITKTSKLIIDISDNGGGNSGYSNYVISHLIEEPVLSSRWKTLMYMPAYASWGWNTQWQDNSGSMIKPVRESLRFTKPIVVLISEKTYSAAEDFASLFLNTKRGVLVGRPTAGTTGNPIGFELPGEGWLQICSKRDYLANGKEFVGYGIEPNHTVKKTKDKEELTKEGIKILKNQ</sequence>
<dbReference type="Proteomes" id="UP000278609">
    <property type="component" value="Unassembled WGS sequence"/>
</dbReference>
<dbReference type="CDD" id="cd07563">
    <property type="entry name" value="Peptidase_S41_IRBP"/>
    <property type="match status" value="1"/>
</dbReference>
<dbReference type="InterPro" id="IPR029045">
    <property type="entry name" value="ClpP/crotonase-like_dom_sf"/>
</dbReference>
<dbReference type="PANTHER" id="PTHR32060:SF30">
    <property type="entry name" value="CARBOXY-TERMINAL PROCESSING PROTEASE CTPA"/>
    <property type="match status" value="1"/>
</dbReference>
<gene>
    <name evidence="3" type="ORF">EII40_04195</name>
</gene>
<dbReference type="SUPFAM" id="SSF52096">
    <property type="entry name" value="ClpP/crotonase"/>
    <property type="match status" value="1"/>
</dbReference>
<dbReference type="Pfam" id="PF03572">
    <property type="entry name" value="Peptidase_S41"/>
    <property type="match status" value="1"/>
</dbReference>
<dbReference type="GO" id="GO:0004175">
    <property type="term" value="F:endopeptidase activity"/>
    <property type="evidence" value="ECO:0007669"/>
    <property type="project" value="TreeGrafter"/>
</dbReference>